<dbReference type="InterPro" id="IPR036770">
    <property type="entry name" value="Ankyrin_rpt-contain_sf"/>
</dbReference>
<evidence type="ECO:0000313" key="2">
    <source>
        <dbReference type="Proteomes" id="UP001632037"/>
    </source>
</evidence>
<evidence type="ECO:0000313" key="1">
    <source>
        <dbReference type="EMBL" id="KAL3660649.1"/>
    </source>
</evidence>
<sequence length="401" mass="44927">MKPLVVCEPPLLGTASIVTRYCFPETCGELPHLTAQLDAFLNHFSGIWTIVTAYEHTKSLHWVKHFAAREPAEAQDQFYRRWLLNRTAELAAWNGDLETIQWLMEKYLPEEQVEFVASAAAARGHLNVLLWLHEHHRERVCFGGLEMTEALRNDHEHIVKWLQENGHVDGRAHKFSVFSAAANAGNLDVVKWVDNDGETQYKLYGKLPPACFSPPRRNALAVLKYLASRDLGIIKPEMLLAAAATGNLEVVKWLHFKQGLVLTVGAMKEATANGHFDLIKWMSKTVPGIIGKSVVESAAKYGSLEIIQWLHENWSGDAGVGVMDTAARHGHLGLVKWLHYHTEGCSESAMDGAAMNGHLEVVKWLHEHRSEGCRVGSMRTEAKVAQRKQWTKQPEAAISKS</sequence>
<protein>
    <recommendedName>
        <fullName evidence="3">Ankyrin repeat-containing domain</fullName>
    </recommendedName>
</protein>
<dbReference type="InterPro" id="IPR002110">
    <property type="entry name" value="Ankyrin_rpt"/>
</dbReference>
<dbReference type="PANTHER" id="PTHR46586:SF3">
    <property type="entry name" value="ANKYRIN REPEAT-CONTAINING PROTEIN"/>
    <property type="match status" value="1"/>
</dbReference>
<dbReference type="SUPFAM" id="SSF48403">
    <property type="entry name" value="Ankyrin repeat"/>
    <property type="match status" value="1"/>
</dbReference>
<dbReference type="EMBL" id="JBIMZQ010000040">
    <property type="protein sequence ID" value="KAL3660649.1"/>
    <property type="molecule type" value="Genomic_DNA"/>
</dbReference>
<reference evidence="1 2" key="1">
    <citation type="submission" date="2024-09" db="EMBL/GenBank/DDBJ databases">
        <title>Genome sequencing and assembly of Phytophthora oleae, isolate VK10A, causative agent of rot of olive drupes.</title>
        <authorList>
            <person name="Conti Taguali S."/>
            <person name="Riolo M."/>
            <person name="La Spada F."/>
            <person name="Cacciola S.O."/>
            <person name="Dionisio G."/>
        </authorList>
    </citation>
    <scope>NUCLEOTIDE SEQUENCE [LARGE SCALE GENOMIC DNA]</scope>
    <source>
        <strain evidence="1 2">VK10A</strain>
    </source>
</reference>
<proteinExistence type="predicted"/>
<gene>
    <name evidence="1" type="ORF">V7S43_014402</name>
</gene>
<keyword evidence="2" id="KW-1185">Reference proteome</keyword>
<dbReference type="Gene3D" id="1.25.40.20">
    <property type="entry name" value="Ankyrin repeat-containing domain"/>
    <property type="match status" value="2"/>
</dbReference>
<dbReference type="InterPro" id="IPR052050">
    <property type="entry name" value="SecEffector_AnkRepeat"/>
</dbReference>
<evidence type="ECO:0008006" key="3">
    <source>
        <dbReference type="Google" id="ProtNLM"/>
    </source>
</evidence>
<dbReference type="PANTHER" id="PTHR46586">
    <property type="entry name" value="ANKYRIN REPEAT-CONTAINING PROTEIN"/>
    <property type="match status" value="1"/>
</dbReference>
<accession>A0ABD3F6F1</accession>
<dbReference type="Pfam" id="PF13637">
    <property type="entry name" value="Ank_4"/>
    <property type="match status" value="1"/>
</dbReference>
<organism evidence="1 2">
    <name type="scientific">Phytophthora oleae</name>
    <dbReference type="NCBI Taxonomy" id="2107226"/>
    <lineage>
        <taxon>Eukaryota</taxon>
        <taxon>Sar</taxon>
        <taxon>Stramenopiles</taxon>
        <taxon>Oomycota</taxon>
        <taxon>Peronosporomycetes</taxon>
        <taxon>Peronosporales</taxon>
        <taxon>Peronosporaceae</taxon>
        <taxon>Phytophthora</taxon>
    </lineage>
</organism>
<dbReference type="AlphaFoldDB" id="A0ABD3F6F1"/>
<name>A0ABD3F6F1_9STRA</name>
<comment type="caution">
    <text evidence="1">The sequence shown here is derived from an EMBL/GenBank/DDBJ whole genome shotgun (WGS) entry which is preliminary data.</text>
</comment>
<dbReference type="Proteomes" id="UP001632037">
    <property type="component" value="Unassembled WGS sequence"/>
</dbReference>